<dbReference type="AlphaFoldDB" id="A0A3S0R9X4"/>
<keyword evidence="3" id="KW-1185">Reference proteome</keyword>
<keyword evidence="1" id="KW-1133">Transmembrane helix</keyword>
<organism evidence="2 3">
    <name type="scientific">Rhizobium vallis</name>
    <dbReference type="NCBI Taxonomy" id="634290"/>
    <lineage>
        <taxon>Bacteria</taxon>
        <taxon>Pseudomonadati</taxon>
        <taxon>Pseudomonadota</taxon>
        <taxon>Alphaproteobacteria</taxon>
        <taxon>Hyphomicrobiales</taxon>
        <taxon>Rhizobiaceae</taxon>
        <taxon>Rhizobium/Agrobacterium group</taxon>
        <taxon>Rhizobium</taxon>
    </lineage>
</organism>
<dbReference type="EMBL" id="RJTH01000004">
    <property type="protein sequence ID" value="RUM25046.1"/>
    <property type="molecule type" value="Genomic_DNA"/>
</dbReference>
<gene>
    <name evidence="2" type="ORF">EFQ99_15455</name>
</gene>
<dbReference type="RefSeq" id="WP_126921870.1">
    <property type="nucleotide sequence ID" value="NZ_ML133689.1"/>
</dbReference>
<evidence type="ECO:0000256" key="1">
    <source>
        <dbReference type="SAM" id="Phobius"/>
    </source>
</evidence>
<evidence type="ECO:0000313" key="3">
    <source>
        <dbReference type="Proteomes" id="UP000278823"/>
    </source>
</evidence>
<accession>A0A3S0R9X4</accession>
<name>A0A3S0R9X4_9HYPH</name>
<sequence length="55" mass="5771">MRLLKAFLADDRGATAVEYGLIAALICTALISGLGLFSNSLQNVFGMISNNLPAN</sequence>
<reference evidence="3" key="1">
    <citation type="submission" date="2018-11" db="EMBL/GenBank/DDBJ databases">
        <title>Rhizobium chutanense sp. nov., isolated from root nodules of Phaseolus vulgaris in China.</title>
        <authorList>
            <person name="Huo Y."/>
        </authorList>
    </citation>
    <scope>NUCLEOTIDE SEQUENCE [LARGE SCALE GENOMIC DNA]</scope>
    <source>
        <strain evidence="3">CCBAU 65647</strain>
    </source>
</reference>
<evidence type="ECO:0000313" key="2">
    <source>
        <dbReference type="EMBL" id="RUM25046.1"/>
    </source>
</evidence>
<keyword evidence="1" id="KW-0812">Transmembrane</keyword>
<dbReference type="Proteomes" id="UP000278823">
    <property type="component" value="Unassembled WGS sequence"/>
</dbReference>
<comment type="caution">
    <text evidence="2">The sequence shown here is derived from an EMBL/GenBank/DDBJ whole genome shotgun (WGS) entry which is preliminary data.</text>
</comment>
<dbReference type="Pfam" id="PF04964">
    <property type="entry name" value="Flp_Fap"/>
    <property type="match status" value="1"/>
</dbReference>
<proteinExistence type="predicted"/>
<dbReference type="InterPro" id="IPR007047">
    <property type="entry name" value="Flp_Fap"/>
</dbReference>
<dbReference type="OrthoDB" id="5325135at2"/>
<keyword evidence="1" id="KW-0472">Membrane</keyword>
<protein>
    <submittedName>
        <fullName evidence="2">Flp family type IVb pilin</fullName>
    </submittedName>
</protein>
<feature type="transmembrane region" description="Helical" evidence="1">
    <location>
        <begin position="20"/>
        <end position="37"/>
    </location>
</feature>